<keyword evidence="3" id="KW-1185">Reference proteome</keyword>
<keyword evidence="1" id="KW-0812">Transmembrane</keyword>
<dbReference type="Pfam" id="PF20312">
    <property type="entry name" value="DUF6608"/>
    <property type="match status" value="1"/>
</dbReference>
<keyword evidence="1" id="KW-0472">Membrane</keyword>
<feature type="transmembrane region" description="Helical" evidence="1">
    <location>
        <begin position="21"/>
        <end position="41"/>
    </location>
</feature>
<dbReference type="AlphaFoldDB" id="A0A4R1ML68"/>
<protein>
    <submittedName>
        <fullName evidence="2">Uncharacterized protein</fullName>
    </submittedName>
</protein>
<gene>
    <name evidence="2" type="ORF">EDC19_1529</name>
</gene>
<dbReference type="EMBL" id="SMGQ01000012">
    <property type="protein sequence ID" value="TCK93337.1"/>
    <property type="molecule type" value="Genomic_DNA"/>
</dbReference>
<dbReference type="RefSeq" id="WP_132282244.1">
    <property type="nucleotide sequence ID" value="NZ_SMGQ01000012.1"/>
</dbReference>
<dbReference type="Proteomes" id="UP000294545">
    <property type="component" value="Unassembled WGS sequence"/>
</dbReference>
<evidence type="ECO:0000313" key="2">
    <source>
        <dbReference type="EMBL" id="TCK93337.1"/>
    </source>
</evidence>
<sequence length="148" mass="16772">MKKKISKFKNSNTLKREFITPISVLFTTVTIIHSLMVVSGIDSPKQGVFAYIHLLTRFVLIFLIVSSTGLSKLLKKSAGNKVIVYVIPYIITLGLMLLFVFVKGFKVDLHPDAYIDISMSFTAMYIIYLLIKEKVLTQIISKLKKENP</sequence>
<evidence type="ECO:0000313" key="3">
    <source>
        <dbReference type="Proteomes" id="UP000294545"/>
    </source>
</evidence>
<reference evidence="2 3" key="1">
    <citation type="submission" date="2019-03" db="EMBL/GenBank/DDBJ databases">
        <title>Genomic Encyclopedia of Type Strains, Phase IV (KMG-IV): sequencing the most valuable type-strain genomes for metagenomic binning, comparative biology and taxonomic classification.</title>
        <authorList>
            <person name="Goeker M."/>
        </authorList>
    </citation>
    <scope>NUCLEOTIDE SEQUENCE [LARGE SCALE GENOMIC DNA]</scope>
    <source>
        <strain evidence="2 3">DSM 24176</strain>
    </source>
</reference>
<name>A0A4R1ML68_9FIRM</name>
<proteinExistence type="predicted"/>
<dbReference type="OrthoDB" id="1957256at2"/>
<comment type="caution">
    <text evidence="2">The sequence shown here is derived from an EMBL/GenBank/DDBJ whole genome shotgun (WGS) entry which is preliminary data.</text>
</comment>
<evidence type="ECO:0000256" key="1">
    <source>
        <dbReference type="SAM" id="Phobius"/>
    </source>
</evidence>
<dbReference type="InterPro" id="IPR046716">
    <property type="entry name" value="DUF6608"/>
</dbReference>
<accession>A0A4R1ML68</accession>
<organism evidence="2 3">
    <name type="scientific">Natranaerovirga hydrolytica</name>
    <dbReference type="NCBI Taxonomy" id="680378"/>
    <lineage>
        <taxon>Bacteria</taxon>
        <taxon>Bacillati</taxon>
        <taxon>Bacillota</taxon>
        <taxon>Clostridia</taxon>
        <taxon>Lachnospirales</taxon>
        <taxon>Natranaerovirgaceae</taxon>
        <taxon>Natranaerovirga</taxon>
    </lineage>
</organism>
<feature type="transmembrane region" description="Helical" evidence="1">
    <location>
        <begin position="113"/>
        <end position="131"/>
    </location>
</feature>
<feature type="transmembrane region" description="Helical" evidence="1">
    <location>
        <begin position="82"/>
        <end position="101"/>
    </location>
</feature>
<feature type="transmembrane region" description="Helical" evidence="1">
    <location>
        <begin position="47"/>
        <end position="70"/>
    </location>
</feature>
<keyword evidence="1" id="KW-1133">Transmembrane helix</keyword>